<dbReference type="Proteomes" id="UP000215145">
    <property type="component" value="Unassembled WGS sequence"/>
</dbReference>
<protein>
    <recommendedName>
        <fullName evidence="1">ribose-phosphate diphosphokinase</fullName>
        <ecNumber evidence="1">2.7.6.1</ecNumber>
    </recommendedName>
</protein>
<keyword evidence="7" id="KW-0067">ATP-binding</keyword>
<dbReference type="GO" id="GO:0005524">
    <property type="term" value="F:ATP binding"/>
    <property type="evidence" value="ECO:0007669"/>
    <property type="project" value="UniProtKB-KW"/>
</dbReference>
<organism evidence="11 12">
    <name type="scientific">Paenibacillus herberti</name>
    <dbReference type="NCBI Taxonomy" id="1619309"/>
    <lineage>
        <taxon>Bacteria</taxon>
        <taxon>Bacillati</taxon>
        <taxon>Bacillota</taxon>
        <taxon>Bacilli</taxon>
        <taxon>Bacillales</taxon>
        <taxon>Paenibacillaceae</taxon>
        <taxon>Paenibacillus</taxon>
    </lineage>
</organism>
<name>A0A229NV90_9BACL</name>
<evidence type="ECO:0000256" key="8">
    <source>
        <dbReference type="ARBA" id="ARBA00022842"/>
    </source>
</evidence>
<dbReference type="InterPro" id="IPR000836">
    <property type="entry name" value="PRTase_dom"/>
</dbReference>
<evidence type="ECO:0000259" key="10">
    <source>
        <dbReference type="Pfam" id="PF13793"/>
    </source>
</evidence>
<evidence type="ECO:0000256" key="5">
    <source>
        <dbReference type="ARBA" id="ARBA00022741"/>
    </source>
</evidence>
<keyword evidence="8" id="KW-0460">Magnesium</keyword>
<dbReference type="GO" id="GO:0004749">
    <property type="term" value="F:ribose phosphate diphosphokinase activity"/>
    <property type="evidence" value="ECO:0007669"/>
    <property type="project" value="UniProtKB-EC"/>
</dbReference>
<dbReference type="EMBL" id="NMUQ01000003">
    <property type="protein sequence ID" value="OXM13807.1"/>
    <property type="molecule type" value="Genomic_DNA"/>
</dbReference>
<dbReference type="GO" id="GO:0016301">
    <property type="term" value="F:kinase activity"/>
    <property type="evidence" value="ECO:0007669"/>
    <property type="project" value="UniProtKB-KW"/>
</dbReference>
<dbReference type="Pfam" id="PF13793">
    <property type="entry name" value="Pribosyltran_N"/>
    <property type="match status" value="1"/>
</dbReference>
<dbReference type="SUPFAM" id="SSF53271">
    <property type="entry name" value="PRTase-like"/>
    <property type="match status" value="2"/>
</dbReference>
<sequence length="317" mass="35037">MMTDKVKIFSGSSNIPLAKSISDQLGIPLGEVTLSQFDNGELYVSYGEPIRTCHIFIVQSLSDPVNEHFMELLIMIDAAKRASAKTINIIMPYYGYARQERKRHPREAISAKLVADLLDTAGASRIITLDLHTAAIQGFFNFPVDHLTALDELTEYIRSKNIENPVIVSPDAGRASTAEKLANYLQAPFAMVVSNHDNHTGEEKMHVIGDVKDKTPIVIEDIIDTGRTLFNVVEKLVEKGSRDVVVAATHGLFSQDALEGRLNHPHIREIIVTDSILQQASRSEKLTVIPMANLFTEAIRSNIYGGSIATLFKNRGI</sequence>
<dbReference type="NCBIfam" id="NF002320">
    <property type="entry name" value="PRK01259.1"/>
    <property type="match status" value="1"/>
</dbReference>
<dbReference type="GO" id="GO:0005737">
    <property type="term" value="C:cytoplasm"/>
    <property type="evidence" value="ECO:0007669"/>
    <property type="project" value="TreeGrafter"/>
</dbReference>
<reference evidence="11 12" key="1">
    <citation type="submission" date="2017-07" db="EMBL/GenBank/DDBJ databases">
        <title>Paenibacillus herberti R33 genome sequencing and assembly.</title>
        <authorList>
            <person name="Su W."/>
        </authorList>
    </citation>
    <scope>NUCLEOTIDE SEQUENCE [LARGE SCALE GENOMIC DNA]</scope>
    <source>
        <strain evidence="11 12">R33</strain>
    </source>
</reference>
<gene>
    <name evidence="11" type="ORF">CGZ75_20035</name>
</gene>
<evidence type="ECO:0000256" key="1">
    <source>
        <dbReference type="ARBA" id="ARBA00013247"/>
    </source>
</evidence>
<dbReference type="RefSeq" id="WP_089526508.1">
    <property type="nucleotide sequence ID" value="NZ_NMUQ01000003.1"/>
</dbReference>
<keyword evidence="6 11" id="KW-0418">Kinase</keyword>
<evidence type="ECO:0000256" key="4">
    <source>
        <dbReference type="ARBA" id="ARBA00022727"/>
    </source>
</evidence>
<keyword evidence="5" id="KW-0547">Nucleotide-binding</keyword>
<dbReference type="InterPro" id="IPR029057">
    <property type="entry name" value="PRTase-like"/>
</dbReference>
<evidence type="ECO:0000256" key="2">
    <source>
        <dbReference type="ARBA" id="ARBA00022679"/>
    </source>
</evidence>
<comment type="caution">
    <text evidence="11">The sequence shown here is derived from an EMBL/GenBank/DDBJ whole genome shotgun (WGS) entry which is preliminary data.</text>
</comment>
<keyword evidence="2 11" id="KW-0808">Transferase</keyword>
<accession>A0A229NV90</accession>
<dbReference type="CDD" id="cd06223">
    <property type="entry name" value="PRTases_typeI"/>
    <property type="match status" value="1"/>
</dbReference>
<dbReference type="PANTHER" id="PTHR10210">
    <property type="entry name" value="RIBOSE-PHOSPHATE DIPHOSPHOKINASE FAMILY MEMBER"/>
    <property type="match status" value="1"/>
</dbReference>
<dbReference type="NCBIfam" id="TIGR01251">
    <property type="entry name" value="ribP_PPkin"/>
    <property type="match status" value="1"/>
</dbReference>
<dbReference type="GO" id="GO:0000287">
    <property type="term" value="F:magnesium ion binding"/>
    <property type="evidence" value="ECO:0007669"/>
    <property type="project" value="InterPro"/>
</dbReference>
<dbReference type="AlphaFoldDB" id="A0A229NV90"/>
<dbReference type="InterPro" id="IPR029099">
    <property type="entry name" value="Pribosyltran_N"/>
</dbReference>
<evidence type="ECO:0000256" key="7">
    <source>
        <dbReference type="ARBA" id="ARBA00022840"/>
    </source>
</evidence>
<dbReference type="FunFam" id="3.40.50.2020:FF:000007">
    <property type="entry name" value="Ribose-phosphate pyrophosphokinase"/>
    <property type="match status" value="1"/>
</dbReference>
<dbReference type="GO" id="GO:0006164">
    <property type="term" value="P:purine nucleotide biosynthetic process"/>
    <property type="evidence" value="ECO:0007669"/>
    <property type="project" value="TreeGrafter"/>
</dbReference>
<evidence type="ECO:0000313" key="11">
    <source>
        <dbReference type="EMBL" id="OXM13807.1"/>
    </source>
</evidence>
<evidence type="ECO:0000256" key="9">
    <source>
        <dbReference type="ARBA" id="ARBA00049535"/>
    </source>
</evidence>
<dbReference type="Pfam" id="PF14572">
    <property type="entry name" value="Pribosyl_synth"/>
    <property type="match status" value="1"/>
</dbReference>
<dbReference type="SMART" id="SM01400">
    <property type="entry name" value="Pribosyltran_N"/>
    <property type="match status" value="1"/>
</dbReference>
<dbReference type="OrthoDB" id="9777067at2"/>
<evidence type="ECO:0000313" key="12">
    <source>
        <dbReference type="Proteomes" id="UP000215145"/>
    </source>
</evidence>
<keyword evidence="3" id="KW-0479">Metal-binding</keyword>
<evidence type="ECO:0000256" key="3">
    <source>
        <dbReference type="ARBA" id="ARBA00022723"/>
    </source>
</evidence>
<feature type="domain" description="Ribose-phosphate pyrophosphokinase N-terminal" evidence="10">
    <location>
        <begin position="6"/>
        <end position="122"/>
    </location>
</feature>
<dbReference type="GO" id="GO:0006015">
    <property type="term" value="P:5-phosphoribose 1-diphosphate biosynthetic process"/>
    <property type="evidence" value="ECO:0007669"/>
    <property type="project" value="TreeGrafter"/>
</dbReference>
<dbReference type="PANTHER" id="PTHR10210:SF41">
    <property type="entry name" value="RIBOSE-PHOSPHATE PYROPHOSPHOKINASE 1, CHLOROPLASTIC"/>
    <property type="match status" value="1"/>
</dbReference>
<dbReference type="InterPro" id="IPR005946">
    <property type="entry name" value="Rib-P_diPkinase"/>
</dbReference>
<dbReference type="GO" id="GO:0002189">
    <property type="term" value="C:ribose phosphate diphosphokinase complex"/>
    <property type="evidence" value="ECO:0007669"/>
    <property type="project" value="TreeGrafter"/>
</dbReference>
<dbReference type="EC" id="2.7.6.1" evidence="1"/>
<keyword evidence="12" id="KW-1185">Reference proteome</keyword>
<keyword evidence="4" id="KW-0545">Nucleotide biosynthesis</keyword>
<evidence type="ECO:0000256" key="6">
    <source>
        <dbReference type="ARBA" id="ARBA00022777"/>
    </source>
</evidence>
<proteinExistence type="predicted"/>
<comment type="catalytic activity">
    <reaction evidence="9">
        <text>D-ribose 5-phosphate + ATP = 5-phospho-alpha-D-ribose 1-diphosphate + AMP + H(+)</text>
        <dbReference type="Rhea" id="RHEA:15609"/>
        <dbReference type="ChEBI" id="CHEBI:15378"/>
        <dbReference type="ChEBI" id="CHEBI:30616"/>
        <dbReference type="ChEBI" id="CHEBI:58017"/>
        <dbReference type="ChEBI" id="CHEBI:78346"/>
        <dbReference type="ChEBI" id="CHEBI:456215"/>
        <dbReference type="EC" id="2.7.6.1"/>
    </reaction>
</comment>
<dbReference type="Gene3D" id="3.40.50.2020">
    <property type="match status" value="2"/>
</dbReference>